<evidence type="ECO:0000256" key="1">
    <source>
        <dbReference type="ARBA" id="ARBA00001974"/>
    </source>
</evidence>
<dbReference type="Gene3D" id="3.30.70.2520">
    <property type="match status" value="1"/>
</dbReference>
<accession>A0A836B0Q9</accession>
<dbReference type="Pfam" id="PF01565">
    <property type="entry name" value="FAD_binding_4"/>
    <property type="match status" value="1"/>
</dbReference>
<evidence type="ECO:0000259" key="5">
    <source>
        <dbReference type="PROSITE" id="PS51387"/>
    </source>
</evidence>
<feature type="compositionally biased region" description="Gly residues" evidence="4">
    <location>
        <begin position="40"/>
        <end position="49"/>
    </location>
</feature>
<protein>
    <recommendedName>
        <fullName evidence="5">FAD-binding PCMH-type domain-containing protein</fullName>
    </recommendedName>
</protein>
<feature type="region of interest" description="Disordered" evidence="4">
    <location>
        <begin position="32"/>
        <end position="51"/>
    </location>
</feature>
<name>A0A836B0Q9_CHLIN</name>
<evidence type="ECO:0000256" key="4">
    <source>
        <dbReference type="SAM" id="MobiDB-lite"/>
    </source>
</evidence>
<dbReference type="InterPro" id="IPR016166">
    <property type="entry name" value="FAD-bd_PCMH"/>
</dbReference>
<dbReference type="UniPathway" id="UPA00132"/>
<dbReference type="InterPro" id="IPR036318">
    <property type="entry name" value="FAD-bd_PCMH-like_sf"/>
</dbReference>
<keyword evidence="7" id="KW-1185">Reference proteome</keyword>
<dbReference type="InterPro" id="IPR016169">
    <property type="entry name" value="FAD-bd_PCMH_sub2"/>
</dbReference>
<dbReference type="InterPro" id="IPR006094">
    <property type="entry name" value="Oxid_FAD_bind_N"/>
</dbReference>
<dbReference type="GO" id="GO:0019853">
    <property type="term" value="P:L-ascorbic acid biosynthetic process"/>
    <property type="evidence" value="ECO:0007669"/>
    <property type="project" value="UniProtKB-UniPathway"/>
</dbReference>
<sequence length="639" mass="68313">MRVPTLPSRTGSSLEQLLRRYLATARTKTAADETARAFGRGAGIPGGGGPLPPNFGRPELSPGRRAAATFFRVFLPLSGGAMMYYAYTHPDKEALVGKRYPPELQYLAAQQTPNTDTLVNWSGTHEATPPRFFQPETESEVEAFLRVAARRGERLRPAGSGLSPNGAALSSEGVLALGGMDQLLSVDKAKMQVTVQAGVRVQQLADLLAPHGLTLQNYASIREQQIGGLTQVGAHGNGARIPPCDEQVVGLRLATPGLGVISLSEQEEPELFKLARVSFGTLGVMTQATLRVVPRHRLIERTFTASPAEVKRNHVRWLQENKHIKYLYIPYTDTVVVVTANPPASPAQLEAAQQQEAAPAVAAEQRTEALRKLYAGVAGSLLEPDPGAGMSATQLRDVLLAAGPGPLNAAWVAQVNAAEADYWRRASGTRVGWSDQILGFDCGGQQWVLEVAFQVAPSLDALKPGAQTRDLQFMDDLLAEIKKNNIAAASPLEVRWTSGSSSPLSPAAGTPQSLHCWVGVIMYLPPEPEKRAAVTDAFRAYTRIVETRLMPKYNAAWHWAKLEAGEGSGRTEADMAAVVRPRLAARYGPALAALRRYRAVLDPAGTCGSAWTDAVIGRAPQQGQPQGGGGGGEGDKAGK</sequence>
<reference evidence="6" key="1">
    <citation type="journal article" date="2020" name="bioRxiv">
        <title>Comparative genomics of Chlamydomonas.</title>
        <authorList>
            <person name="Craig R.J."/>
            <person name="Hasan A.R."/>
            <person name="Ness R.W."/>
            <person name="Keightley P.D."/>
        </authorList>
    </citation>
    <scope>NUCLEOTIDE SEQUENCE</scope>
    <source>
        <strain evidence="6">SAG 7.73</strain>
    </source>
</reference>
<dbReference type="AlphaFoldDB" id="A0A836B0Q9"/>
<evidence type="ECO:0000256" key="2">
    <source>
        <dbReference type="ARBA" id="ARBA00005147"/>
    </source>
</evidence>
<dbReference type="Gene3D" id="3.30.43.10">
    <property type="entry name" value="Uridine Diphospho-n-acetylenolpyruvylglucosamine Reductase, domain 2"/>
    <property type="match status" value="1"/>
</dbReference>
<dbReference type="InterPro" id="IPR016167">
    <property type="entry name" value="FAD-bd_PCMH_sub1"/>
</dbReference>
<dbReference type="GO" id="GO:0016020">
    <property type="term" value="C:membrane"/>
    <property type="evidence" value="ECO:0007669"/>
    <property type="project" value="InterPro"/>
</dbReference>
<dbReference type="PROSITE" id="PS51387">
    <property type="entry name" value="FAD_PCMH"/>
    <property type="match status" value="1"/>
</dbReference>
<comment type="caution">
    <text evidence="6">The sequence shown here is derived from an EMBL/GenBank/DDBJ whole genome shotgun (WGS) entry which is preliminary data.</text>
</comment>
<evidence type="ECO:0000256" key="3">
    <source>
        <dbReference type="ARBA" id="ARBA00023002"/>
    </source>
</evidence>
<feature type="domain" description="FAD-binding PCMH-type" evidence="5">
    <location>
        <begin position="125"/>
        <end position="295"/>
    </location>
</feature>
<dbReference type="PANTHER" id="PTHR43762:SF1">
    <property type="entry name" value="D-ARABINONO-1,4-LACTONE OXIDASE"/>
    <property type="match status" value="1"/>
</dbReference>
<keyword evidence="3" id="KW-0560">Oxidoreductase</keyword>
<comment type="cofactor">
    <cofactor evidence="1">
        <name>FAD</name>
        <dbReference type="ChEBI" id="CHEBI:57692"/>
    </cofactor>
</comment>
<proteinExistence type="predicted"/>
<dbReference type="InterPro" id="IPR007173">
    <property type="entry name" value="ALO_C"/>
</dbReference>
<comment type="pathway">
    <text evidence="2">Cofactor biosynthesis; L-ascorbate biosynthesis.</text>
</comment>
<evidence type="ECO:0000313" key="7">
    <source>
        <dbReference type="Proteomes" id="UP000650467"/>
    </source>
</evidence>
<dbReference type="SUPFAM" id="SSF56176">
    <property type="entry name" value="FAD-binding/transporter-associated domain-like"/>
    <property type="match status" value="1"/>
</dbReference>
<dbReference type="GO" id="GO:0071949">
    <property type="term" value="F:FAD binding"/>
    <property type="evidence" value="ECO:0007669"/>
    <property type="project" value="InterPro"/>
</dbReference>
<gene>
    <name evidence="6" type="ORF">HXX76_002244</name>
</gene>
<organism evidence="6 7">
    <name type="scientific">Chlamydomonas incerta</name>
    <dbReference type="NCBI Taxonomy" id="51695"/>
    <lineage>
        <taxon>Eukaryota</taxon>
        <taxon>Viridiplantae</taxon>
        <taxon>Chlorophyta</taxon>
        <taxon>core chlorophytes</taxon>
        <taxon>Chlorophyceae</taxon>
        <taxon>CS clade</taxon>
        <taxon>Chlamydomonadales</taxon>
        <taxon>Chlamydomonadaceae</taxon>
        <taxon>Chlamydomonas</taxon>
    </lineage>
</organism>
<dbReference type="EMBL" id="JAEHOC010000003">
    <property type="protein sequence ID" value="KAG2443904.1"/>
    <property type="molecule type" value="Genomic_DNA"/>
</dbReference>
<dbReference type="PANTHER" id="PTHR43762">
    <property type="entry name" value="L-GULONOLACTONE OXIDASE"/>
    <property type="match status" value="1"/>
</dbReference>
<dbReference type="Proteomes" id="UP000650467">
    <property type="component" value="Unassembled WGS sequence"/>
</dbReference>
<feature type="region of interest" description="Disordered" evidence="4">
    <location>
        <begin position="618"/>
        <end position="639"/>
    </location>
</feature>
<dbReference type="Gene3D" id="3.30.465.10">
    <property type="match status" value="1"/>
</dbReference>
<dbReference type="InterPro" id="IPR010031">
    <property type="entry name" value="FAD_lactone_oxidase-like"/>
</dbReference>
<dbReference type="Pfam" id="PF04030">
    <property type="entry name" value="ALO"/>
    <property type="match status" value="1"/>
</dbReference>
<dbReference type="GO" id="GO:0003885">
    <property type="term" value="F:D-arabinono-1,4-lactone oxidase activity"/>
    <property type="evidence" value="ECO:0007669"/>
    <property type="project" value="InterPro"/>
</dbReference>
<dbReference type="OrthoDB" id="610608at2759"/>
<evidence type="ECO:0000313" key="6">
    <source>
        <dbReference type="EMBL" id="KAG2443904.1"/>
    </source>
</evidence>